<gene>
    <name evidence="1" type="ORF">LOC71_05125</name>
</gene>
<dbReference type="Proteomes" id="UP001430306">
    <property type="component" value="Unassembled WGS sequence"/>
</dbReference>
<organism evidence="1 2">
    <name type="scientific">Rhodopirellula halodulae</name>
    <dbReference type="NCBI Taxonomy" id="2894198"/>
    <lineage>
        <taxon>Bacteria</taxon>
        <taxon>Pseudomonadati</taxon>
        <taxon>Planctomycetota</taxon>
        <taxon>Planctomycetia</taxon>
        <taxon>Pirellulales</taxon>
        <taxon>Pirellulaceae</taxon>
        <taxon>Rhodopirellula</taxon>
    </lineage>
</organism>
<evidence type="ECO:0000313" key="1">
    <source>
        <dbReference type="EMBL" id="MCC9641647.1"/>
    </source>
</evidence>
<dbReference type="EMBL" id="JAJKFW010000012">
    <property type="protein sequence ID" value="MCC9641647.1"/>
    <property type="molecule type" value="Genomic_DNA"/>
</dbReference>
<name>A0ABS8NFD9_9BACT</name>
<accession>A0ABS8NFD9</accession>
<protein>
    <submittedName>
        <fullName evidence="1">Protein tyrosine phosphatase</fullName>
    </submittedName>
</protein>
<evidence type="ECO:0000313" key="2">
    <source>
        <dbReference type="Proteomes" id="UP001430306"/>
    </source>
</evidence>
<reference evidence="1" key="1">
    <citation type="submission" date="2021-11" db="EMBL/GenBank/DDBJ databases">
        <title>Genome sequence.</title>
        <authorList>
            <person name="Sun Q."/>
        </authorList>
    </citation>
    <scope>NUCLEOTIDE SEQUENCE</scope>
    <source>
        <strain evidence="1">JC740</strain>
    </source>
</reference>
<dbReference type="SUPFAM" id="SSF52788">
    <property type="entry name" value="Phosphotyrosine protein phosphatases I"/>
    <property type="match status" value="1"/>
</dbReference>
<dbReference type="RefSeq" id="WP_230271972.1">
    <property type="nucleotide sequence ID" value="NZ_JAJKFW010000012.1"/>
</dbReference>
<dbReference type="Gene3D" id="3.40.50.2300">
    <property type="match status" value="1"/>
</dbReference>
<sequence length="134" mass="15379">MSVRVFHHRFRSASKEHLMAKRINVLFVCSKNQWRSPTAEAVYRDDPRVSVRSRGTATSAKQTIRTADLAWANLVLVMEDKHRHRLFADFPGETRFLPIEVLRIPDDYQFVDPELMELIRSSADPSIAAAITKA</sequence>
<comment type="caution">
    <text evidence="1">The sequence shown here is derived from an EMBL/GenBank/DDBJ whole genome shotgun (WGS) entry which is preliminary data.</text>
</comment>
<dbReference type="InterPro" id="IPR036196">
    <property type="entry name" value="Ptyr_pPase_sf"/>
</dbReference>
<keyword evidence="2" id="KW-1185">Reference proteome</keyword>
<proteinExistence type="predicted"/>